<feature type="compositionally biased region" description="Low complexity" evidence="1">
    <location>
        <begin position="203"/>
        <end position="212"/>
    </location>
</feature>
<protein>
    <submittedName>
        <fullName evidence="2">Uncharacterized protein</fullName>
    </submittedName>
</protein>
<name>A0AAQ4DG14_AMBAM</name>
<evidence type="ECO:0000313" key="2">
    <source>
        <dbReference type="EMBL" id="KAK8761404.1"/>
    </source>
</evidence>
<comment type="caution">
    <text evidence="2">The sequence shown here is derived from an EMBL/GenBank/DDBJ whole genome shotgun (WGS) entry which is preliminary data.</text>
</comment>
<sequence>MPRSLLPRGSKLVDAFSVGQKVCFEAQPFLQGNGPCKWYATAVRTLQRVSATTVFNDADQVCGAASRTANEQRLKRPELPGTGVASQPTRSGFGDGAESATAKQRPSGAATQGLSFEAKPSAAAESALSSYQAIPDPVFARSGPHSRAPLSRAALTHKTDVTQVSATGPAKQGPTYGVQGPGRLSQGPSGTTVRYQRSASLREQPAASGEAAGEGAQAVGRVFNVEAARELAAVVDSTLMRMFREEVTLALSVELGLTDADLQMLNEETEQ</sequence>
<evidence type="ECO:0000313" key="3">
    <source>
        <dbReference type="Proteomes" id="UP001321473"/>
    </source>
</evidence>
<feature type="compositionally biased region" description="Polar residues" evidence="1">
    <location>
        <begin position="186"/>
        <end position="201"/>
    </location>
</feature>
<dbReference type="AlphaFoldDB" id="A0AAQ4DG14"/>
<reference evidence="2 3" key="1">
    <citation type="journal article" date="2023" name="Arcadia Sci">
        <title>De novo assembly of a long-read Amblyomma americanum tick genome.</title>
        <authorList>
            <person name="Chou S."/>
            <person name="Poskanzer K.E."/>
            <person name="Rollins M."/>
            <person name="Thuy-Boun P.S."/>
        </authorList>
    </citation>
    <scope>NUCLEOTIDE SEQUENCE [LARGE SCALE GENOMIC DNA]</scope>
    <source>
        <strain evidence="2">F_SG_1</strain>
        <tissue evidence="2">Salivary glands</tissue>
    </source>
</reference>
<dbReference type="Proteomes" id="UP001321473">
    <property type="component" value="Unassembled WGS sequence"/>
</dbReference>
<feature type="region of interest" description="Disordered" evidence="1">
    <location>
        <begin position="155"/>
        <end position="212"/>
    </location>
</feature>
<proteinExistence type="predicted"/>
<gene>
    <name evidence="2" type="ORF">V5799_027328</name>
</gene>
<evidence type="ECO:0000256" key="1">
    <source>
        <dbReference type="SAM" id="MobiDB-lite"/>
    </source>
</evidence>
<feature type="compositionally biased region" description="Polar residues" evidence="1">
    <location>
        <begin position="101"/>
        <end position="114"/>
    </location>
</feature>
<dbReference type="EMBL" id="JARKHS020031216">
    <property type="protein sequence ID" value="KAK8761404.1"/>
    <property type="molecule type" value="Genomic_DNA"/>
</dbReference>
<organism evidence="2 3">
    <name type="scientific">Amblyomma americanum</name>
    <name type="common">Lone star tick</name>
    <dbReference type="NCBI Taxonomy" id="6943"/>
    <lineage>
        <taxon>Eukaryota</taxon>
        <taxon>Metazoa</taxon>
        <taxon>Ecdysozoa</taxon>
        <taxon>Arthropoda</taxon>
        <taxon>Chelicerata</taxon>
        <taxon>Arachnida</taxon>
        <taxon>Acari</taxon>
        <taxon>Parasitiformes</taxon>
        <taxon>Ixodida</taxon>
        <taxon>Ixodoidea</taxon>
        <taxon>Ixodidae</taxon>
        <taxon>Amblyomminae</taxon>
        <taxon>Amblyomma</taxon>
    </lineage>
</organism>
<keyword evidence="3" id="KW-1185">Reference proteome</keyword>
<feature type="region of interest" description="Disordered" evidence="1">
    <location>
        <begin position="67"/>
        <end position="117"/>
    </location>
</feature>
<accession>A0AAQ4DG14</accession>